<evidence type="ECO:0000313" key="7">
    <source>
        <dbReference type="EMBL" id="MFC5068007.1"/>
    </source>
</evidence>
<feature type="transmembrane region" description="Helical" evidence="5">
    <location>
        <begin position="126"/>
        <end position="148"/>
    </location>
</feature>
<feature type="transmembrane region" description="Helical" evidence="5">
    <location>
        <begin position="384"/>
        <end position="404"/>
    </location>
</feature>
<comment type="subcellular location">
    <subcellularLocation>
        <location evidence="1">Membrane</location>
        <topology evidence="1">Multi-pass membrane protein</topology>
    </subcellularLocation>
</comment>
<feature type="transmembrane region" description="Helical" evidence="5">
    <location>
        <begin position="326"/>
        <end position="348"/>
    </location>
</feature>
<name>A0ABV9Z2L4_9HYPH</name>
<dbReference type="Pfam" id="PF04932">
    <property type="entry name" value="Wzy_C"/>
    <property type="match status" value="1"/>
</dbReference>
<keyword evidence="4 5" id="KW-0472">Membrane</keyword>
<dbReference type="PANTHER" id="PTHR37422:SF21">
    <property type="entry name" value="EXOQ-LIKE PROTEIN"/>
    <property type="match status" value="1"/>
</dbReference>
<feature type="transmembrane region" description="Helical" evidence="5">
    <location>
        <begin position="168"/>
        <end position="185"/>
    </location>
</feature>
<dbReference type="InterPro" id="IPR051533">
    <property type="entry name" value="WaaL-like"/>
</dbReference>
<evidence type="ECO:0000256" key="2">
    <source>
        <dbReference type="ARBA" id="ARBA00022692"/>
    </source>
</evidence>
<evidence type="ECO:0000256" key="5">
    <source>
        <dbReference type="SAM" id="Phobius"/>
    </source>
</evidence>
<dbReference type="PANTHER" id="PTHR37422">
    <property type="entry name" value="TEICHURONIC ACID BIOSYNTHESIS PROTEIN TUAE"/>
    <property type="match status" value="1"/>
</dbReference>
<sequence>MSATHATGIAAPRLAVSREGLARFMLWLFVFSGSFVLIEPSPYEAMFIPTLLFFMLAGLRLHATAMPLVILLVLFNIGGAMAATRVLQYEGTVEYVLISAFMLGNAVFYAALLTEHTLERFAIIKTAYIATAMVAAVFGIVGYFNVAGTSELLTLYSRAKAFFKDPNVYSPFLVLPLVLMLQDMLLGRARTIMILSLPYMITLIGLFLSFSRAAWTHVVLSSALAVLFLLIFSNSARLRLRVMVVSIAGGVSVALGLVALLSIPAISKVFEIRASLEQDYDVSDSGRFANQARGLAYIMDNPLGIGPHAFARIFEADPHNVFMNAFFSYGWLGGFSYAATIVLTWAVGYKALFKPSPYRLPFGAVLATFTVLSLQGFIIDTDHWRHFFLLLGLTWGFIAAVSKYQQQSGSYFRTTA</sequence>
<keyword evidence="7" id="KW-0436">Ligase</keyword>
<gene>
    <name evidence="7" type="ORF">ACFPFW_08250</name>
</gene>
<keyword evidence="8" id="KW-1185">Reference proteome</keyword>
<dbReference type="InterPro" id="IPR007016">
    <property type="entry name" value="O-antigen_ligase-rel_domated"/>
</dbReference>
<dbReference type="RefSeq" id="WP_114958536.1">
    <property type="nucleotide sequence ID" value="NZ_JBHSJF010000006.1"/>
</dbReference>
<comment type="caution">
    <text evidence="7">The sequence shown here is derived from an EMBL/GenBank/DDBJ whole genome shotgun (WGS) entry which is preliminary data.</text>
</comment>
<reference evidence="8" key="1">
    <citation type="journal article" date="2019" name="Int. J. Syst. Evol. Microbiol.">
        <title>The Global Catalogue of Microorganisms (GCM) 10K type strain sequencing project: providing services to taxonomists for standard genome sequencing and annotation.</title>
        <authorList>
            <consortium name="The Broad Institute Genomics Platform"/>
            <consortium name="The Broad Institute Genome Sequencing Center for Infectious Disease"/>
            <person name="Wu L."/>
            <person name="Ma J."/>
        </authorList>
    </citation>
    <scope>NUCLEOTIDE SEQUENCE [LARGE SCALE GENOMIC DNA]</scope>
    <source>
        <strain evidence="8">CGMCC 1.16444</strain>
    </source>
</reference>
<feature type="domain" description="O-antigen ligase-related" evidence="6">
    <location>
        <begin position="200"/>
        <end position="337"/>
    </location>
</feature>
<feature type="transmembrane region" description="Helical" evidence="5">
    <location>
        <begin position="244"/>
        <end position="266"/>
    </location>
</feature>
<feature type="transmembrane region" description="Helical" evidence="5">
    <location>
        <begin position="95"/>
        <end position="114"/>
    </location>
</feature>
<feature type="transmembrane region" description="Helical" evidence="5">
    <location>
        <begin position="20"/>
        <end position="38"/>
    </location>
</feature>
<keyword evidence="2 5" id="KW-0812">Transmembrane</keyword>
<feature type="transmembrane region" description="Helical" evidence="5">
    <location>
        <begin position="214"/>
        <end position="232"/>
    </location>
</feature>
<proteinExistence type="predicted"/>
<organism evidence="7 8">
    <name type="scientific">Flaviflagellibacter deserti</name>
    <dbReference type="NCBI Taxonomy" id="2267266"/>
    <lineage>
        <taxon>Bacteria</taxon>
        <taxon>Pseudomonadati</taxon>
        <taxon>Pseudomonadota</taxon>
        <taxon>Alphaproteobacteria</taxon>
        <taxon>Hyphomicrobiales</taxon>
        <taxon>Flaviflagellibacter</taxon>
    </lineage>
</organism>
<feature type="transmembrane region" description="Helical" evidence="5">
    <location>
        <begin position="192"/>
        <end position="208"/>
    </location>
</feature>
<feature type="transmembrane region" description="Helical" evidence="5">
    <location>
        <begin position="50"/>
        <end position="75"/>
    </location>
</feature>
<dbReference type="Proteomes" id="UP001595796">
    <property type="component" value="Unassembled WGS sequence"/>
</dbReference>
<protein>
    <submittedName>
        <fullName evidence="7">O-antigen ligase family protein</fullName>
    </submittedName>
</protein>
<dbReference type="GO" id="GO:0016874">
    <property type="term" value="F:ligase activity"/>
    <property type="evidence" value="ECO:0007669"/>
    <property type="project" value="UniProtKB-KW"/>
</dbReference>
<accession>A0ABV9Z2L4</accession>
<evidence type="ECO:0000259" key="6">
    <source>
        <dbReference type="Pfam" id="PF04932"/>
    </source>
</evidence>
<dbReference type="EMBL" id="JBHSJF010000006">
    <property type="protein sequence ID" value="MFC5068007.1"/>
    <property type="molecule type" value="Genomic_DNA"/>
</dbReference>
<evidence type="ECO:0000256" key="3">
    <source>
        <dbReference type="ARBA" id="ARBA00022989"/>
    </source>
</evidence>
<evidence type="ECO:0000256" key="1">
    <source>
        <dbReference type="ARBA" id="ARBA00004141"/>
    </source>
</evidence>
<feature type="transmembrane region" description="Helical" evidence="5">
    <location>
        <begin position="360"/>
        <end position="378"/>
    </location>
</feature>
<evidence type="ECO:0000256" key="4">
    <source>
        <dbReference type="ARBA" id="ARBA00023136"/>
    </source>
</evidence>
<keyword evidence="3 5" id="KW-1133">Transmembrane helix</keyword>
<evidence type="ECO:0000313" key="8">
    <source>
        <dbReference type="Proteomes" id="UP001595796"/>
    </source>
</evidence>